<dbReference type="Proteomes" id="UP001172457">
    <property type="component" value="Chromosome 1"/>
</dbReference>
<feature type="region of interest" description="Disordered" evidence="1">
    <location>
        <begin position="458"/>
        <end position="508"/>
    </location>
</feature>
<dbReference type="CDD" id="cd00303">
    <property type="entry name" value="retropepsin_like"/>
    <property type="match status" value="1"/>
</dbReference>
<sequence length="1053" mass="119528">MPRGRNRERVEVPPDPEIERTFRQRRRRIEQERQAAMANRPLREFASPTYDGTQAGIVPPPSNAHNFEIKPTVVTMIKQEQFGGHPSEDPVGHLERYLEILSTFRINHLPVDTVRLTLFTFSLKDRAKAWQRSLPPNSITTWDQLASAFLTKFFPPARSANFRAEITQFKIRSGESIYEAWERYRELLRMCPHHGLQQWLTIEMFYNGLDQHHKNIIDSAAGGSLMSKTYEDAYALICEIADNNYQWHSERNDQVRRSIGTSSQDSTEATSLQAQISGLSNQLKNMSVRMVGTPSCQICGESHSTNECNLVASVETDDVEEVNYMQNQPNRRQYDPFSSTYNPGWRDHPHLSYKNHQTQLDQPRGDVDRPQQQLLRNHRPPGFHQHQGNQNMHPSGEGSSSGNKPDLEAMMMKCLSKIDMVIGEQSSTIKAVVQSTEQNTVAIKNLERQFGQMANANASRNQGTLPSQPDPNPREHCKAVTLRSGKPLVKDPTRDDMGPEEEEPSSVQEPDLVEVEVEVQDVVEKTKKAQEAPKPSKPVVNAYKPPIPFPNRLKEYKDQQQFAKFLEVFKKLQINIPFADALAQIPSHAKFLKDILSNKRKIEEHATVALTEECSAIIQNKLPPKLKDPGSFTIPIQIGDLVFGKALCDLGASINLMPLSIFRKLGLGDIKPTRVTLQLADRSIRRPYGIIEDVLTKVEKFYFPVDFIVLDMEEDVDVPLILGRPFLATGGAIIDVQGGKLTLRVGDEQTVFNVFNCVRGQSNVDSCYNIDVIGQVVQEVFEERSTKDDLENTLINGLFEIEDDEEERQEYVMQLEGVPFRKFSRTKQFEDLGPRKAKPQPSTEVPPQLELKPLPSHLDKLEKEKLIRVLREHQSAIGWTIADLKGLSPSLCMHRIMMEDGFKPSIKHQRRLNPNMKDVVRSEVMKLLDAGIIYSISDSPWTSPVQVVPKKGGVTVVKNEKNELIPTRTVTGWRVCIDYRKLNNATRKDHFPLPFIPWERPTFTKQVTPQSRDTPLPSSYEDSNRQPQRPGTFAATRMARDIGAHLLTSAAQD</sequence>
<evidence type="ECO:0000313" key="4">
    <source>
        <dbReference type="Proteomes" id="UP001172457"/>
    </source>
</evidence>
<feature type="region of interest" description="Disordered" evidence="1">
    <location>
        <begin position="1006"/>
        <end position="1032"/>
    </location>
</feature>
<dbReference type="PANTHER" id="PTHR33067:SF9">
    <property type="entry name" value="RNA-DIRECTED DNA POLYMERASE"/>
    <property type="match status" value="1"/>
</dbReference>
<dbReference type="InterPro" id="IPR021109">
    <property type="entry name" value="Peptidase_aspartic_dom_sf"/>
</dbReference>
<dbReference type="SUPFAM" id="SSF56672">
    <property type="entry name" value="DNA/RNA polymerases"/>
    <property type="match status" value="1"/>
</dbReference>
<gene>
    <name evidence="3" type="ORF">OSB04_003906</name>
</gene>
<comment type="caution">
    <text evidence="3">The sequence shown here is derived from an EMBL/GenBank/DDBJ whole genome shotgun (WGS) entry which is preliminary data.</text>
</comment>
<evidence type="ECO:0000256" key="1">
    <source>
        <dbReference type="SAM" id="MobiDB-lite"/>
    </source>
</evidence>
<feature type="region of interest" description="Disordered" evidence="1">
    <location>
        <begin position="326"/>
        <end position="352"/>
    </location>
</feature>
<dbReference type="EMBL" id="JARYMX010000001">
    <property type="protein sequence ID" value="KAJ9567940.1"/>
    <property type="molecule type" value="Genomic_DNA"/>
</dbReference>
<dbReference type="InterPro" id="IPR005162">
    <property type="entry name" value="Retrotrans_gag_dom"/>
</dbReference>
<feature type="region of interest" description="Disordered" evidence="1">
    <location>
        <begin position="1"/>
        <end position="26"/>
    </location>
</feature>
<dbReference type="Gene3D" id="3.10.10.10">
    <property type="entry name" value="HIV Type 1 Reverse Transcriptase, subunit A, domain 1"/>
    <property type="match status" value="1"/>
</dbReference>
<dbReference type="AlphaFoldDB" id="A0AA38U7I8"/>
<protein>
    <recommendedName>
        <fullName evidence="2">Retrotransposon gag domain-containing protein</fullName>
    </recommendedName>
</protein>
<dbReference type="PANTHER" id="PTHR33067">
    <property type="entry name" value="RNA-DIRECTED DNA POLYMERASE-RELATED"/>
    <property type="match status" value="1"/>
</dbReference>
<feature type="compositionally biased region" description="Polar residues" evidence="1">
    <location>
        <begin position="458"/>
        <end position="467"/>
    </location>
</feature>
<organism evidence="3 4">
    <name type="scientific">Centaurea solstitialis</name>
    <name type="common">yellow star-thistle</name>
    <dbReference type="NCBI Taxonomy" id="347529"/>
    <lineage>
        <taxon>Eukaryota</taxon>
        <taxon>Viridiplantae</taxon>
        <taxon>Streptophyta</taxon>
        <taxon>Embryophyta</taxon>
        <taxon>Tracheophyta</taxon>
        <taxon>Spermatophyta</taxon>
        <taxon>Magnoliopsida</taxon>
        <taxon>eudicotyledons</taxon>
        <taxon>Gunneridae</taxon>
        <taxon>Pentapetalae</taxon>
        <taxon>asterids</taxon>
        <taxon>campanulids</taxon>
        <taxon>Asterales</taxon>
        <taxon>Asteraceae</taxon>
        <taxon>Carduoideae</taxon>
        <taxon>Cardueae</taxon>
        <taxon>Centaureinae</taxon>
        <taxon>Centaurea</taxon>
    </lineage>
</organism>
<proteinExistence type="predicted"/>
<dbReference type="InterPro" id="IPR043502">
    <property type="entry name" value="DNA/RNA_pol_sf"/>
</dbReference>
<feature type="compositionally biased region" description="Polar residues" evidence="1">
    <location>
        <begin position="1006"/>
        <end position="1029"/>
    </location>
</feature>
<accession>A0AA38U7I8</accession>
<name>A0AA38U7I8_9ASTR</name>
<keyword evidence="4" id="KW-1185">Reference proteome</keyword>
<evidence type="ECO:0000313" key="3">
    <source>
        <dbReference type="EMBL" id="KAJ9567940.1"/>
    </source>
</evidence>
<feature type="compositionally biased region" description="Polar residues" evidence="1">
    <location>
        <begin position="326"/>
        <end position="342"/>
    </location>
</feature>
<reference evidence="3" key="1">
    <citation type="submission" date="2023-03" db="EMBL/GenBank/DDBJ databases">
        <title>Chromosome-scale reference genome and RAD-based genetic map of yellow starthistle (Centaurea solstitialis) reveal putative structural variation and QTLs associated with invader traits.</title>
        <authorList>
            <person name="Reatini B."/>
            <person name="Cang F.A."/>
            <person name="Jiang Q."/>
            <person name="Mckibben M.T.W."/>
            <person name="Barker M.S."/>
            <person name="Rieseberg L.H."/>
            <person name="Dlugosch K.M."/>
        </authorList>
    </citation>
    <scope>NUCLEOTIDE SEQUENCE</scope>
    <source>
        <strain evidence="3">CAN-66</strain>
        <tissue evidence="3">Leaf</tissue>
    </source>
</reference>
<feature type="region of interest" description="Disordered" evidence="1">
    <location>
        <begin position="374"/>
        <end position="406"/>
    </location>
</feature>
<dbReference type="Pfam" id="PF03732">
    <property type="entry name" value="Retrotrans_gag"/>
    <property type="match status" value="1"/>
</dbReference>
<feature type="compositionally biased region" description="Basic and acidic residues" evidence="1">
    <location>
        <begin position="1"/>
        <end position="22"/>
    </location>
</feature>
<dbReference type="Gene3D" id="2.40.70.10">
    <property type="entry name" value="Acid Proteases"/>
    <property type="match status" value="1"/>
</dbReference>
<evidence type="ECO:0000259" key="2">
    <source>
        <dbReference type="Pfam" id="PF03732"/>
    </source>
</evidence>
<feature type="compositionally biased region" description="Basic and acidic residues" evidence="1">
    <location>
        <begin position="488"/>
        <end position="497"/>
    </location>
</feature>
<feature type="compositionally biased region" description="Polar residues" evidence="1">
    <location>
        <begin position="386"/>
        <end position="403"/>
    </location>
</feature>
<feature type="domain" description="Retrotransposon gag" evidence="2">
    <location>
        <begin position="118"/>
        <end position="210"/>
    </location>
</feature>